<proteinExistence type="inferred from homology"/>
<comment type="similarity">
    <text evidence="1">Belongs to the GSK-3-binding protein family.</text>
</comment>
<sequence length="127" mass="14585">MPSKQASDVLAVEELVHEIKENLRLKARPSHNHGRNSRPSPYHIPCRSWSDQALTANSPAVDKKKSNPEDGIDDPYELLQALLKSNSLVKEAVRRLQLNISPKQRYNFYDSDEDSRSPLYRMCQLEL</sequence>
<dbReference type="InterPro" id="IPR008014">
    <property type="entry name" value="GSK3-bd"/>
</dbReference>
<dbReference type="PANTHER" id="PTHR35154:SF3">
    <property type="entry name" value="GBP PROTEIN"/>
    <property type="match status" value="1"/>
</dbReference>
<feature type="region of interest" description="Disordered" evidence="2">
    <location>
        <begin position="24"/>
        <end position="49"/>
    </location>
</feature>
<protein>
    <submittedName>
        <fullName evidence="3">Uncharacterized protein</fullName>
    </submittedName>
</protein>
<keyword evidence="4" id="KW-1185">Reference proteome</keyword>
<name>A0A7R8YWR2_HERIL</name>
<evidence type="ECO:0000256" key="1">
    <source>
        <dbReference type="ARBA" id="ARBA00010422"/>
    </source>
</evidence>
<evidence type="ECO:0000256" key="2">
    <source>
        <dbReference type="SAM" id="MobiDB-lite"/>
    </source>
</evidence>
<organism evidence="3 4">
    <name type="scientific">Hermetia illucens</name>
    <name type="common">Black soldier fly</name>
    <dbReference type="NCBI Taxonomy" id="343691"/>
    <lineage>
        <taxon>Eukaryota</taxon>
        <taxon>Metazoa</taxon>
        <taxon>Ecdysozoa</taxon>
        <taxon>Arthropoda</taxon>
        <taxon>Hexapoda</taxon>
        <taxon>Insecta</taxon>
        <taxon>Pterygota</taxon>
        <taxon>Neoptera</taxon>
        <taxon>Endopterygota</taxon>
        <taxon>Diptera</taxon>
        <taxon>Brachycera</taxon>
        <taxon>Stratiomyomorpha</taxon>
        <taxon>Stratiomyidae</taxon>
        <taxon>Hermetiinae</taxon>
        <taxon>Hermetia</taxon>
    </lineage>
</organism>
<evidence type="ECO:0000313" key="3">
    <source>
        <dbReference type="EMBL" id="CAD7088188.1"/>
    </source>
</evidence>
<dbReference type="OMA" id="QQPCHVC"/>
<dbReference type="GO" id="GO:0005737">
    <property type="term" value="C:cytoplasm"/>
    <property type="evidence" value="ECO:0007669"/>
    <property type="project" value="TreeGrafter"/>
</dbReference>
<accession>A0A7R8YWR2</accession>
<reference evidence="3 4" key="1">
    <citation type="submission" date="2020-11" db="EMBL/GenBank/DDBJ databases">
        <authorList>
            <person name="Wallbank WR R."/>
            <person name="Pardo Diaz C."/>
            <person name="Kozak K."/>
            <person name="Martin S."/>
            <person name="Jiggins C."/>
            <person name="Moest M."/>
            <person name="Warren A I."/>
            <person name="Generalovic N T."/>
            <person name="Byers J.R.P. K."/>
            <person name="Montejo-Kovacevich G."/>
            <person name="Yen C E."/>
        </authorList>
    </citation>
    <scope>NUCLEOTIDE SEQUENCE [LARGE SCALE GENOMIC DNA]</scope>
</reference>
<evidence type="ECO:0000313" key="4">
    <source>
        <dbReference type="Proteomes" id="UP000594454"/>
    </source>
</evidence>
<dbReference type="Proteomes" id="UP000594454">
    <property type="component" value="Chromosome 4"/>
</dbReference>
<dbReference type="PANTHER" id="PTHR35154">
    <property type="entry name" value="GBP PROTEIN"/>
    <property type="match status" value="1"/>
</dbReference>
<dbReference type="OrthoDB" id="6381246at2759"/>
<gene>
    <name evidence="3" type="ORF">HERILL_LOCUS10835</name>
</gene>
<dbReference type="EMBL" id="LR899012">
    <property type="protein sequence ID" value="CAD7088188.1"/>
    <property type="molecule type" value="Genomic_DNA"/>
</dbReference>
<dbReference type="InParanoid" id="A0A7R8YWR2"/>
<dbReference type="Pfam" id="PF05350">
    <property type="entry name" value="GSK-3_bind"/>
    <property type="match status" value="1"/>
</dbReference>
<feature type="compositionally biased region" description="Basic residues" evidence="2">
    <location>
        <begin position="25"/>
        <end position="36"/>
    </location>
</feature>
<dbReference type="AlphaFoldDB" id="A0A7R8YWR2"/>